<evidence type="ECO:0000313" key="1">
    <source>
        <dbReference type="EMBL" id="KAG5176640.1"/>
    </source>
</evidence>
<protein>
    <submittedName>
        <fullName evidence="1">Uncharacterized protein</fullName>
    </submittedName>
</protein>
<comment type="caution">
    <text evidence="1">The sequence shown here is derived from an EMBL/GenBank/DDBJ whole genome shotgun (WGS) entry which is preliminary data.</text>
</comment>
<dbReference type="Gene3D" id="3.30.40.220">
    <property type="match status" value="1"/>
</dbReference>
<reference evidence="1" key="1">
    <citation type="submission" date="2021-02" db="EMBL/GenBank/DDBJ databases">
        <title>First Annotated Genome of the Yellow-green Alga Tribonema minus.</title>
        <authorList>
            <person name="Mahan K.M."/>
        </authorList>
    </citation>
    <scope>NUCLEOTIDE SEQUENCE</scope>
    <source>
        <strain evidence="1">UTEX B ZZ1240</strain>
    </source>
</reference>
<evidence type="ECO:0000313" key="2">
    <source>
        <dbReference type="Proteomes" id="UP000664859"/>
    </source>
</evidence>
<dbReference type="EMBL" id="JAFCMP010000535">
    <property type="protein sequence ID" value="KAG5176640.1"/>
    <property type="molecule type" value="Genomic_DNA"/>
</dbReference>
<sequence>MQLLCWAYRCGKQRIDRFYCLEHRIQSAVLPAYTAGDDMDCKEQESASVATDPCCDIGCKESANVCSSDALKGLDVANDGREEVDRSAKHAADAVEKDVSKKAQACAVVAIGTAAGNGLGSLLSYIEPSITPAAMQKPCLVYRCRKQRIDRFYCLEHRMQSVVKYDAPVDDMDCREQESSRTAINACSGNGCSEGVNVCDGDGRKGLDDGAMGVTCLAAAPANVYAFSKKTSLMRIEDVRTEEIPALSYMADLVAARERRAEEESSAASDKEMRSKKARTEAVVAAHTAVVVGQASPLPHHELSEVLQEHTARDVHRKMEDSEYIAWQNWRRQWLKERQVERANKKAREKRKHAADNRKLCSVDKCVKVAAHGNFCTGHHVAIAASLLPGCQSTNELHCNVAGTDSDESASVGDTSALDVVNAQTAALQHASPCQQPEVSEPMAALKDVDTKLHFQCQVRKPLTSFYKNKLNRLHSFCKECVALNNRVRINTRPGFISGLVAGSRLRSKRRGMNQNELTTAIFDGICRNQNDRCIYSGLPVNFAPMSDWQASIERLNNDEDYTISNSALCVLEFNVAAGWTAAKAAYAATHTDSVHTATVQTIVREALSTSATACKYPIPMQQKEEDGVIMTLCYKCSNWKHDSDFYKSDRVMCKGCCCDRAKQYASTWRGAFFMMVTHASQRCKTTTHEARGLVCNIRFDDVVNMYSEQGGGCLYSGIPLTTKGDWKVSLERRDVRVGYTRENCCLIAMEFQGTDYTAVSKYGGDGCSGWSREKYLFFRTNYNPANVPARPVVPRST</sequence>
<dbReference type="AlphaFoldDB" id="A0A835YK65"/>
<organism evidence="1 2">
    <name type="scientific">Tribonema minus</name>
    <dbReference type="NCBI Taxonomy" id="303371"/>
    <lineage>
        <taxon>Eukaryota</taxon>
        <taxon>Sar</taxon>
        <taxon>Stramenopiles</taxon>
        <taxon>Ochrophyta</taxon>
        <taxon>PX clade</taxon>
        <taxon>Xanthophyceae</taxon>
        <taxon>Tribonematales</taxon>
        <taxon>Tribonemataceae</taxon>
        <taxon>Tribonema</taxon>
    </lineage>
</organism>
<accession>A0A835YK65</accession>
<keyword evidence="2" id="KW-1185">Reference proteome</keyword>
<name>A0A835YK65_9STRA</name>
<dbReference type="OrthoDB" id="447489at2759"/>
<proteinExistence type="predicted"/>
<dbReference type="Proteomes" id="UP000664859">
    <property type="component" value="Unassembled WGS sequence"/>
</dbReference>
<gene>
    <name evidence="1" type="ORF">JKP88DRAFT_249410</name>
</gene>